<dbReference type="Proteomes" id="UP000711407">
    <property type="component" value="Unassembled WGS sequence"/>
</dbReference>
<dbReference type="CDD" id="cd00209">
    <property type="entry name" value="DHFR"/>
    <property type="match status" value="1"/>
</dbReference>
<evidence type="ECO:0000256" key="1">
    <source>
        <dbReference type="ARBA" id="ARBA00004903"/>
    </source>
</evidence>
<reference evidence="9" key="1">
    <citation type="journal article" date="2021" name="PeerJ">
        <title>Extensive microbial diversity within the chicken gut microbiome revealed by metagenomics and culture.</title>
        <authorList>
            <person name="Gilroy R."/>
            <person name="Ravi A."/>
            <person name="Getino M."/>
            <person name="Pursley I."/>
            <person name="Horton D.L."/>
            <person name="Alikhan N.F."/>
            <person name="Baker D."/>
            <person name="Gharbi K."/>
            <person name="Hall N."/>
            <person name="Watson M."/>
            <person name="Adriaenssens E.M."/>
            <person name="Foster-Nyarko E."/>
            <person name="Jarju S."/>
            <person name="Secka A."/>
            <person name="Antonio M."/>
            <person name="Oren A."/>
            <person name="Chaudhuri R.R."/>
            <person name="La Ragione R."/>
            <person name="Hildebrand F."/>
            <person name="Pallen M.J."/>
        </authorList>
    </citation>
    <scope>NUCLEOTIDE SEQUENCE</scope>
    <source>
        <strain evidence="9">4100</strain>
    </source>
</reference>
<protein>
    <recommendedName>
        <fullName evidence="3 8">Dihydrofolate reductase</fullName>
        <ecNumber evidence="3 8">1.5.1.3</ecNumber>
    </recommendedName>
</protein>
<evidence type="ECO:0000256" key="6">
    <source>
        <dbReference type="ARBA" id="ARBA00023002"/>
    </source>
</evidence>
<evidence type="ECO:0000256" key="3">
    <source>
        <dbReference type="ARBA" id="ARBA00012856"/>
    </source>
</evidence>
<comment type="pathway">
    <text evidence="1 8">Cofactor biosynthesis; tetrahydrofolate biosynthesis; 5,6,7,8-tetrahydrofolate from 7,8-dihydrofolate: step 1/1.</text>
</comment>
<dbReference type="Pfam" id="PF00186">
    <property type="entry name" value="DHFR_1"/>
    <property type="match status" value="1"/>
</dbReference>
<dbReference type="EMBL" id="DYXT01000051">
    <property type="protein sequence ID" value="HJE40005.1"/>
    <property type="molecule type" value="Genomic_DNA"/>
</dbReference>
<dbReference type="PANTHER" id="PTHR48069:SF3">
    <property type="entry name" value="DIHYDROFOLATE REDUCTASE"/>
    <property type="match status" value="1"/>
</dbReference>
<dbReference type="GO" id="GO:0006730">
    <property type="term" value="P:one-carbon metabolic process"/>
    <property type="evidence" value="ECO:0007669"/>
    <property type="project" value="UniProtKB-KW"/>
</dbReference>
<name>A0A4Q0U6Z4_9BACT</name>
<organism evidence="9 10">
    <name type="scientific">Candidatus Amulumruptor caecigallinarius</name>
    <dbReference type="NCBI Taxonomy" id="2109911"/>
    <lineage>
        <taxon>Bacteria</taxon>
        <taxon>Pseudomonadati</taxon>
        <taxon>Bacteroidota</taxon>
        <taxon>Bacteroidia</taxon>
        <taxon>Bacteroidales</taxon>
        <taxon>Muribaculaceae</taxon>
        <taxon>Candidatus Amulumruptor</taxon>
    </lineage>
</organism>
<dbReference type="EC" id="1.5.1.3" evidence="3 8"/>
<evidence type="ECO:0000313" key="10">
    <source>
        <dbReference type="Proteomes" id="UP000711407"/>
    </source>
</evidence>
<dbReference type="GO" id="GO:0046655">
    <property type="term" value="P:folic acid metabolic process"/>
    <property type="evidence" value="ECO:0007669"/>
    <property type="project" value="TreeGrafter"/>
</dbReference>
<dbReference type="GO" id="GO:0046452">
    <property type="term" value="P:dihydrofolate metabolic process"/>
    <property type="evidence" value="ECO:0007669"/>
    <property type="project" value="TreeGrafter"/>
</dbReference>
<dbReference type="PANTHER" id="PTHR48069">
    <property type="entry name" value="DIHYDROFOLATE REDUCTASE"/>
    <property type="match status" value="1"/>
</dbReference>
<keyword evidence="4 8" id="KW-0554">One-carbon metabolism</keyword>
<evidence type="ECO:0000313" key="9">
    <source>
        <dbReference type="EMBL" id="HJE40005.1"/>
    </source>
</evidence>
<evidence type="ECO:0000256" key="7">
    <source>
        <dbReference type="ARBA" id="ARBA00025067"/>
    </source>
</evidence>
<accession>A0A4Q0U6Z4</accession>
<reference evidence="9" key="2">
    <citation type="submission" date="2021-09" db="EMBL/GenBank/DDBJ databases">
        <authorList>
            <person name="Gilroy R."/>
        </authorList>
    </citation>
    <scope>NUCLEOTIDE SEQUENCE</scope>
    <source>
        <strain evidence="9">4100</strain>
    </source>
</reference>
<keyword evidence="6 8" id="KW-0560">Oxidoreductase</keyword>
<evidence type="ECO:0000256" key="2">
    <source>
        <dbReference type="ARBA" id="ARBA00009539"/>
    </source>
</evidence>
<dbReference type="InterPro" id="IPR012259">
    <property type="entry name" value="DHFR"/>
</dbReference>
<keyword evidence="5 8" id="KW-0521">NADP</keyword>
<dbReference type="Gene3D" id="3.40.430.10">
    <property type="entry name" value="Dihydrofolate Reductase, subunit A"/>
    <property type="match status" value="1"/>
</dbReference>
<dbReference type="GO" id="GO:0004146">
    <property type="term" value="F:dihydrofolate reductase activity"/>
    <property type="evidence" value="ECO:0007669"/>
    <property type="project" value="UniProtKB-EC"/>
</dbReference>
<dbReference type="AlphaFoldDB" id="A0A4Q0U6Z4"/>
<comment type="catalytic activity">
    <reaction evidence="8">
        <text>(6S)-5,6,7,8-tetrahydrofolate + NADP(+) = 7,8-dihydrofolate + NADPH + H(+)</text>
        <dbReference type="Rhea" id="RHEA:15009"/>
        <dbReference type="ChEBI" id="CHEBI:15378"/>
        <dbReference type="ChEBI" id="CHEBI:57451"/>
        <dbReference type="ChEBI" id="CHEBI:57453"/>
        <dbReference type="ChEBI" id="CHEBI:57783"/>
        <dbReference type="ChEBI" id="CHEBI:58349"/>
        <dbReference type="EC" id="1.5.1.3"/>
    </reaction>
</comment>
<comment type="similarity">
    <text evidence="2 8">Belongs to the dihydrofolate reductase family.</text>
</comment>
<proteinExistence type="inferred from homology"/>
<evidence type="ECO:0000256" key="4">
    <source>
        <dbReference type="ARBA" id="ARBA00022563"/>
    </source>
</evidence>
<gene>
    <name evidence="9" type="ORF">K8V47_09660</name>
</gene>
<dbReference type="GO" id="GO:0050661">
    <property type="term" value="F:NADP binding"/>
    <property type="evidence" value="ECO:0007669"/>
    <property type="project" value="InterPro"/>
</dbReference>
<comment type="function">
    <text evidence="7 8">Key enzyme in folate metabolism. Catalyzes an essential reaction for de novo glycine and purine synthesis, and for DNA precursor synthesis.</text>
</comment>
<dbReference type="InterPro" id="IPR001796">
    <property type="entry name" value="DHFR_dom"/>
</dbReference>
<comment type="caution">
    <text evidence="9">The sequence shown here is derived from an EMBL/GenBank/DDBJ whole genome shotgun (WGS) entry which is preliminary data.</text>
</comment>
<evidence type="ECO:0000256" key="8">
    <source>
        <dbReference type="PIRNR" id="PIRNR000194"/>
    </source>
</evidence>
<dbReference type="PIRSF" id="PIRSF000194">
    <property type="entry name" value="DHFR"/>
    <property type="match status" value="1"/>
</dbReference>
<dbReference type="GO" id="GO:0046654">
    <property type="term" value="P:tetrahydrofolate biosynthetic process"/>
    <property type="evidence" value="ECO:0007669"/>
    <property type="project" value="InterPro"/>
</dbReference>
<dbReference type="SUPFAM" id="SSF53597">
    <property type="entry name" value="Dihydrofolate reductase-like"/>
    <property type="match status" value="1"/>
</dbReference>
<dbReference type="PRINTS" id="PR00070">
    <property type="entry name" value="DHFR"/>
</dbReference>
<sequence length="177" mass="19095">MNPADMPASVTLIAAVTSDGGLGASGRLLYRISDDMKRFKALTMGHTIIMGRTTFESMPSGPLPGRRNIVVSRDKSLRIDGAEVAASIEDALRAARLDPAPFVIGGGQIYAAAMPYATRLELTEIDSASPIGTDTYFPEIDGSQWQLTDSSPDLIDEKSGVKYRFVSYSRKNSLPLH</sequence>
<dbReference type="InterPro" id="IPR024072">
    <property type="entry name" value="DHFR-like_dom_sf"/>
</dbReference>
<evidence type="ECO:0000256" key="5">
    <source>
        <dbReference type="ARBA" id="ARBA00022857"/>
    </source>
</evidence>
<dbReference type="PROSITE" id="PS51330">
    <property type="entry name" value="DHFR_2"/>
    <property type="match status" value="1"/>
</dbReference>